<evidence type="ECO:0000313" key="10">
    <source>
        <dbReference type="EMBL" id="RBP47432.1"/>
    </source>
</evidence>
<evidence type="ECO:0000256" key="7">
    <source>
        <dbReference type="ARBA" id="ARBA00029829"/>
    </source>
</evidence>
<dbReference type="InterPro" id="IPR041916">
    <property type="entry name" value="Anti_sigma_zinc_sf"/>
</dbReference>
<gene>
    <name evidence="10" type="ORF">DES53_101229</name>
</gene>
<dbReference type="InterPro" id="IPR051474">
    <property type="entry name" value="Anti-sigma-K/W_factor"/>
</dbReference>
<dbReference type="Proteomes" id="UP000253426">
    <property type="component" value="Unassembled WGS sequence"/>
</dbReference>
<protein>
    <recommendedName>
        <fullName evidence="8">Regulator of SigK</fullName>
    </recommendedName>
    <alternativeName>
        <fullName evidence="7">Sigma-K anti-sigma factor RskA</fullName>
    </alternativeName>
</protein>
<keyword evidence="3" id="KW-1003">Cell membrane</keyword>
<evidence type="ECO:0000256" key="2">
    <source>
        <dbReference type="ARBA" id="ARBA00004236"/>
    </source>
</evidence>
<evidence type="ECO:0000256" key="8">
    <source>
        <dbReference type="ARBA" id="ARBA00030803"/>
    </source>
</evidence>
<organism evidence="10 11">
    <name type="scientific">Roseimicrobium gellanilyticum</name>
    <dbReference type="NCBI Taxonomy" id="748857"/>
    <lineage>
        <taxon>Bacteria</taxon>
        <taxon>Pseudomonadati</taxon>
        <taxon>Verrucomicrobiota</taxon>
        <taxon>Verrucomicrobiia</taxon>
        <taxon>Verrucomicrobiales</taxon>
        <taxon>Verrucomicrobiaceae</taxon>
        <taxon>Roseimicrobium</taxon>
    </lineage>
</organism>
<keyword evidence="5" id="KW-1133">Transmembrane helix</keyword>
<dbReference type="PANTHER" id="PTHR37461:SF1">
    <property type="entry name" value="ANTI-SIGMA-K FACTOR RSKA"/>
    <property type="match status" value="1"/>
</dbReference>
<feature type="domain" description="Anti-sigma K factor RskA C-terminal" evidence="9">
    <location>
        <begin position="95"/>
        <end position="271"/>
    </location>
</feature>
<dbReference type="InterPro" id="IPR018764">
    <property type="entry name" value="RskA_C"/>
</dbReference>
<proteinExistence type="predicted"/>
<dbReference type="GO" id="GO:0006417">
    <property type="term" value="P:regulation of translation"/>
    <property type="evidence" value="ECO:0007669"/>
    <property type="project" value="TreeGrafter"/>
</dbReference>
<evidence type="ECO:0000256" key="5">
    <source>
        <dbReference type="ARBA" id="ARBA00022989"/>
    </source>
</evidence>
<dbReference type="EMBL" id="QNRR01000001">
    <property type="protein sequence ID" value="RBP47432.1"/>
    <property type="molecule type" value="Genomic_DNA"/>
</dbReference>
<reference evidence="10 11" key="1">
    <citation type="submission" date="2018-06" db="EMBL/GenBank/DDBJ databases">
        <title>Genomic Encyclopedia of Type Strains, Phase IV (KMG-IV): sequencing the most valuable type-strain genomes for metagenomic binning, comparative biology and taxonomic classification.</title>
        <authorList>
            <person name="Goeker M."/>
        </authorList>
    </citation>
    <scope>NUCLEOTIDE SEQUENCE [LARGE SCALE GENOMIC DNA]</scope>
    <source>
        <strain evidence="10 11">DSM 25532</strain>
    </source>
</reference>
<comment type="subcellular location">
    <subcellularLocation>
        <location evidence="2">Cell membrane</location>
    </subcellularLocation>
    <subcellularLocation>
        <location evidence="1">Membrane</location>
        <topology evidence="1">Single-pass membrane protein</topology>
    </subcellularLocation>
</comment>
<evidence type="ECO:0000256" key="4">
    <source>
        <dbReference type="ARBA" id="ARBA00022692"/>
    </source>
</evidence>
<dbReference type="Pfam" id="PF10099">
    <property type="entry name" value="RskA_C"/>
    <property type="match status" value="1"/>
</dbReference>
<dbReference type="Gene3D" id="1.10.10.1320">
    <property type="entry name" value="Anti-sigma factor, zinc-finger domain"/>
    <property type="match status" value="1"/>
</dbReference>
<dbReference type="PANTHER" id="PTHR37461">
    <property type="entry name" value="ANTI-SIGMA-K FACTOR RSKA"/>
    <property type="match status" value="1"/>
</dbReference>
<dbReference type="RefSeq" id="WP_113956368.1">
    <property type="nucleotide sequence ID" value="NZ_QNRR01000001.1"/>
</dbReference>
<dbReference type="OrthoDB" id="190230at2"/>
<keyword evidence="11" id="KW-1185">Reference proteome</keyword>
<comment type="caution">
    <text evidence="10">The sequence shown here is derived from an EMBL/GenBank/DDBJ whole genome shotgun (WGS) entry which is preliminary data.</text>
</comment>
<dbReference type="AlphaFoldDB" id="A0A366HT39"/>
<keyword evidence="4" id="KW-0812">Transmembrane</keyword>
<accession>A0A366HT39</accession>
<dbReference type="GO" id="GO:0016989">
    <property type="term" value="F:sigma factor antagonist activity"/>
    <property type="evidence" value="ECO:0007669"/>
    <property type="project" value="TreeGrafter"/>
</dbReference>
<name>A0A366HT39_9BACT</name>
<evidence type="ECO:0000256" key="3">
    <source>
        <dbReference type="ARBA" id="ARBA00022475"/>
    </source>
</evidence>
<evidence type="ECO:0000259" key="9">
    <source>
        <dbReference type="Pfam" id="PF10099"/>
    </source>
</evidence>
<sequence length="281" mass="31104">MTDRQQEQIALHALDALTPEEVRVLESEWRYEARLREEYAELSEVAAEIAHLMPAETPPADVREQLLATLKRQRRAKVTPISIAWKVVRSPWVAWAAAAVIAVSATGLWTANRELNNRVTTLVMSETAAQGEVADARKAQDLLKTQVADADARYAKLLTEAEQLRKGIAVASMEVSMLRASVKRYEEGEVLVVWDQTKQEGLIKLAHMPSVQPGKDYQLWVICKRQQTPVNAGVVKVNEKGEATVVFHPSKHIAEVSKFAVSLEKEGGAPEVEGPVILASK</sequence>
<evidence type="ECO:0000313" key="11">
    <source>
        <dbReference type="Proteomes" id="UP000253426"/>
    </source>
</evidence>
<evidence type="ECO:0000256" key="1">
    <source>
        <dbReference type="ARBA" id="ARBA00004167"/>
    </source>
</evidence>
<dbReference type="GO" id="GO:0005886">
    <property type="term" value="C:plasma membrane"/>
    <property type="evidence" value="ECO:0007669"/>
    <property type="project" value="UniProtKB-SubCell"/>
</dbReference>
<evidence type="ECO:0000256" key="6">
    <source>
        <dbReference type="ARBA" id="ARBA00023136"/>
    </source>
</evidence>
<keyword evidence="6" id="KW-0472">Membrane</keyword>